<accession>A0AA41UJD4</accession>
<dbReference type="AlphaFoldDB" id="A0AA41UJD4"/>
<dbReference type="RefSeq" id="WP_246907055.1">
    <property type="nucleotide sequence ID" value="NZ_JALJRB010000010.1"/>
</dbReference>
<comment type="caution">
    <text evidence="1">The sequence shown here is derived from an EMBL/GenBank/DDBJ whole genome shotgun (WGS) entry which is preliminary data.</text>
</comment>
<sequence>MTDHNANSGRGQGFVFAYRRAVASKDGPEHSTTRLVLLALTVFMDPDGGNCFPSTATLATAAGISERSVCTHLDIAVETGWLFKAVAGHNGQGWRRHCYHPTIPKALKEVQHLEAKGTEPGAKGTEPDDIKALKEVQSTKSDTKSNTKPTISKNVHSFLLKNGDTFHVGDDAVQELQTAYPGINIESELKKIRSWCFANPDKRKTRKGAMRFVNGWMARAAKDHRDNGGTDRAAIRSKYDNIEQFTFNLE</sequence>
<dbReference type="EMBL" id="JALJRB010000010">
    <property type="protein sequence ID" value="MCJ8501029.1"/>
    <property type="molecule type" value="Genomic_DNA"/>
</dbReference>
<proteinExistence type="predicted"/>
<name>A0AA41UJD4_9BACT</name>
<gene>
    <name evidence="1" type="ORF">MRX98_10640</name>
</gene>
<dbReference type="Pfam" id="PF13730">
    <property type="entry name" value="HTH_36"/>
    <property type="match status" value="1"/>
</dbReference>
<dbReference type="InterPro" id="IPR036388">
    <property type="entry name" value="WH-like_DNA-bd_sf"/>
</dbReference>
<reference evidence="1" key="1">
    <citation type="submission" date="2022-04" db="EMBL/GenBank/DDBJ databases">
        <title>Desulfatitalea alkaliphila sp. nov., a novel anaerobic sulfate-reducing bacterium isolated from terrestrial mud volcano, Taman Peninsula, Russia.</title>
        <authorList>
            <person name="Khomyakova M.A."/>
            <person name="Merkel A.Y."/>
            <person name="Slobodkin A.I."/>
        </authorList>
    </citation>
    <scope>NUCLEOTIDE SEQUENCE</scope>
    <source>
        <strain evidence="1">M08but</strain>
    </source>
</reference>
<keyword evidence="2" id="KW-1185">Reference proteome</keyword>
<dbReference type="Gene3D" id="1.10.10.10">
    <property type="entry name" value="Winged helix-like DNA-binding domain superfamily/Winged helix DNA-binding domain"/>
    <property type="match status" value="1"/>
</dbReference>
<dbReference type="Proteomes" id="UP001165427">
    <property type="component" value="Unassembled WGS sequence"/>
</dbReference>
<evidence type="ECO:0000313" key="2">
    <source>
        <dbReference type="Proteomes" id="UP001165427"/>
    </source>
</evidence>
<protein>
    <submittedName>
        <fullName evidence="1">Helix-turn-helix domain-containing protein</fullName>
    </submittedName>
</protein>
<organism evidence="1 2">
    <name type="scientific">Desulfatitalea alkaliphila</name>
    <dbReference type="NCBI Taxonomy" id="2929485"/>
    <lineage>
        <taxon>Bacteria</taxon>
        <taxon>Pseudomonadati</taxon>
        <taxon>Thermodesulfobacteriota</taxon>
        <taxon>Desulfobacteria</taxon>
        <taxon>Desulfobacterales</taxon>
        <taxon>Desulfosarcinaceae</taxon>
        <taxon>Desulfatitalea</taxon>
    </lineage>
</organism>
<evidence type="ECO:0000313" key="1">
    <source>
        <dbReference type="EMBL" id="MCJ8501029.1"/>
    </source>
</evidence>